<accession>A0ACB0JCS9</accession>
<comment type="caution">
    <text evidence="1">The sequence shown here is derived from an EMBL/GenBank/DDBJ whole genome shotgun (WGS) entry which is preliminary data.</text>
</comment>
<keyword evidence="2" id="KW-1185">Reference proteome</keyword>
<reference evidence="1" key="1">
    <citation type="submission" date="2023-10" db="EMBL/GenBank/DDBJ databases">
        <authorList>
            <person name="Rodriguez Cubillos JULIANA M."/>
            <person name="De Vega J."/>
        </authorList>
    </citation>
    <scope>NUCLEOTIDE SEQUENCE</scope>
</reference>
<protein>
    <submittedName>
        <fullName evidence="1">Uncharacterized protein</fullName>
    </submittedName>
</protein>
<dbReference type="Proteomes" id="UP001177021">
    <property type="component" value="Unassembled WGS sequence"/>
</dbReference>
<evidence type="ECO:0000313" key="1">
    <source>
        <dbReference type="EMBL" id="CAJ2641649.1"/>
    </source>
</evidence>
<proteinExistence type="predicted"/>
<sequence length="355" mass="40461">MTSTATTTLFIYSQFQSKFPKPLLLPPIHICNKPLSLSLHSSKFRSTHLSLCTCSHTPLTPSKTFSPQTTFSNFISQKIAFFLIGSFIFMGCCFNRRIAFAVSVPSVDSAEILKEKEKKTVEGKNNEDEMNERVLENDPRNVEAVKVVVYGKLRRGKCKEAEKFMKKLIDLEPNEVEWRLLLALCYETMGYLSKAKRVYSEILETRPLLVRALHGLATVMNKNNEGPAAVFEMLNKALELAINENKVTEERNIRILTAQMLVVQGNLEEGLKRCQDLIDQNPRDFRPYLCQGIIYSLLDKKEEAAQQFETYEALVPKEFPQRGFLDDITLAAKGTSRVQFQRELGNQFSDQKIGK</sequence>
<dbReference type="EMBL" id="CASHSV030000024">
    <property type="protein sequence ID" value="CAJ2641649.1"/>
    <property type="molecule type" value="Genomic_DNA"/>
</dbReference>
<evidence type="ECO:0000313" key="2">
    <source>
        <dbReference type="Proteomes" id="UP001177021"/>
    </source>
</evidence>
<gene>
    <name evidence="1" type="ORF">MILVUS5_LOCUS11255</name>
</gene>
<name>A0ACB0JCS9_TRIPR</name>
<organism evidence="1 2">
    <name type="scientific">Trifolium pratense</name>
    <name type="common">Red clover</name>
    <dbReference type="NCBI Taxonomy" id="57577"/>
    <lineage>
        <taxon>Eukaryota</taxon>
        <taxon>Viridiplantae</taxon>
        <taxon>Streptophyta</taxon>
        <taxon>Embryophyta</taxon>
        <taxon>Tracheophyta</taxon>
        <taxon>Spermatophyta</taxon>
        <taxon>Magnoliopsida</taxon>
        <taxon>eudicotyledons</taxon>
        <taxon>Gunneridae</taxon>
        <taxon>Pentapetalae</taxon>
        <taxon>rosids</taxon>
        <taxon>fabids</taxon>
        <taxon>Fabales</taxon>
        <taxon>Fabaceae</taxon>
        <taxon>Papilionoideae</taxon>
        <taxon>50 kb inversion clade</taxon>
        <taxon>NPAAA clade</taxon>
        <taxon>Hologalegina</taxon>
        <taxon>IRL clade</taxon>
        <taxon>Trifolieae</taxon>
        <taxon>Trifolium</taxon>
    </lineage>
</organism>